<sequence length="468" mass="51641">MIERPISAGEYPVLSRYGLFNCKATGRSRIPTTPTEEHDMGTKMPVTVKCCRCPRELPPNGEVKGLPVLVVLEEATSAEDAIAKATCHWCLKDEERPGQSLLIALANFGVKKDDPLIIPALGTPTRTPTLSPTLHTGGPRSDMGPSLKDVSIAGRPTRSFPRTTPSPRWDNAPKLPRALQAPARPPPAPKVKSLRGGMGDRNMEVLREASVAARARAEKKCQKVLFFMRLLLGKVRKISATSEVWNLVETFYVKLDEAVKLDVEQRGKKGLLEFLGTSYKELDELCLLVYQHMSVKPGRLAPRTYSSKSRDREVVTIDAFAGMGRPEHWTSKGAGRQAGFYQFEVVRTKSVLPDPNDPLTGDVPNKPRIIYPEGGQYGSEFEVENSRDNQLETLCVSFAGAFGLWLTRHHEALEIGEETAKVDFSYLIELFFAFLKLKEKDEEADDGLATEAEHLAPSTSSLALPATT</sequence>
<gene>
    <name evidence="2" type="ORF">COV05_01465</name>
</gene>
<evidence type="ECO:0000313" key="3">
    <source>
        <dbReference type="Proteomes" id="UP000231436"/>
    </source>
</evidence>
<protein>
    <submittedName>
        <fullName evidence="2">Uncharacterized protein</fullName>
    </submittedName>
</protein>
<organism evidence="2 3">
    <name type="scientific">Candidatus Uhrbacteria bacterium CG10_big_fil_rev_8_21_14_0_10_48_16</name>
    <dbReference type="NCBI Taxonomy" id="1975038"/>
    <lineage>
        <taxon>Bacteria</taxon>
        <taxon>Candidatus Uhriibacteriota</taxon>
    </lineage>
</organism>
<dbReference type="AlphaFoldDB" id="A0A2M8LI32"/>
<evidence type="ECO:0000256" key="1">
    <source>
        <dbReference type="SAM" id="MobiDB-lite"/>
    </source>
</evidence>
<dbReference type="Proteomes" id="UP000231436">
    <property type="component" value="Unassembled WGS sequence"/>
</dbReference>
<comment type="caution">
    <text evidence="2">The sequence shown here is derived from an EMBL/GenBank/DDBJ whole genome shotgun (WGS) entry which is preliminary data.</text>
</comment>
<feature type="compositionally biased region" description="Low complexity" evidence="1">
    <location>
        <begin position="155"/>
        <end position="182"/>
    </location>
</feature>
<accession>A0A2M8LI32</accession>
<name>A0A2M8LI32_9BACT</name>
<dbReference type="EMBL" id="PFEU01000007">
    <property type="protein sequence ID" value="PJE77066.1"/>
    <property type="molecule type" value="Genomic_DNA"/>
</dbReference>
<feature type="compositionally biased region" description="Low complexity" evidence="1">
    <location>
        <begin position="121"/>
        <end position="136"/>
    </location>
</feature>
<evidence type="ECO:0000313" key="2">
    <source>
        <dbReference type="EMBL" id="PJE77066.1"/>
    </source>
</evidence>
<feature type="region of interest" description="Disordered" evidence="1">
    <location>
        <begin position="120"/>
        <end position="197"/>
    </location>
</feature>
<proteinExistence type="predicted"/>
<reference evidence="3" key="1">
    <citation type="submission" date="2017-09" db="EMBL/GenBank/DDBJ databases">
        <title>Depth-based differentiation of microbial function through sediment-hosted aquifers and enrichment of novel symbionts in the deep terrestrial subsurface.</title>
        <authorList>
            <person name="Probst A.J."/>
            <person name="Ladd B."/>
            <person name="Jarett J.K."/>
            <person name="Geller-Mcgrath D.E."/>
            <person name="Sieber C.M.K."/>
            <person name="Emerson J.B."/>
            <person name="Anantharaman K."/>
            <person name="Thomas B.C."/>
            <person name="Malmstrom R."/>
            <person name="Stieglmeier M."/>
            <person name="Klingl A."/>
            <person name="Woyke T."/>
            <person name="Ryan C.M."/>
            <person name="Banfield J.F."/>
        </authorList>
    </citation>
    <scope>NUCLEOTIDE SEQUENCE [LARGE SCALE GENOMIC DNA]</scope>
</reference>